<dbReference type="InterPro" id="IPR036188">
    <property type="entry name" value="FAD/NAD-bd_sf"/>
</dbReference>
<dbReference type="Gene3D" id="3.30.9.10">
    <property type="entry name" value="D-Amino Acid Oxidase, subunit A, domain 2"/>
    <property type="match status" value="1"/>
</dbReference>
<dbReference type="RefSeq" id="WP_157848983.1">
    <property type="nucleotide sequence ID" value="NZ_JBHSPX010000004.1"/>
</dbReference>
<evidence type="ECO:0000256" key="1">
    <source>
        <dbReference type="ARBA" id="ARBA00023002"/>
    </source>
</evidence>
<dbReference type="Proteomes" id="UP001596139">
    <property type="component" value="Unassembled WGS sequence"/>
</dbReference>
<dbReference type="Pfam" id="PF01266">
    <property type="entry name" value="DAO"/>
    <property type="match status" value="1"/>
</dbReference>
<sequence>MAVQGVDVLVVGAGAVGRSIAFALASAEPAVRVALAGASGGVAASTAAGAMLGALGEVTDQTARTRHGRLRTELAVTAARTWPAWRERVRAHAGTGTGVPRPDGYGTGTFVVLNAVSSPLDDASFTAIAQAAAEHGRGCQETSPSDIPGYHPLDNDRALRAWYLPEEGFLDARAWLATLDAALATLPNVIRTPAGTLTTLPAHGYLLDTPAGTFRAPRAVVAAGAWTTPLLEALDPDLPVVPVLSAAGTALTAAGHQPLPTVIRTPNRAYACGLHTVPQADGSRYIGASARPCLTPTSHPTAGALRFLLDTALSQLDHHLTTAAITRTHHGNRPIALDGHPVIGPTPKDGLWVASGTHRDGLHASPLIATTVTEALLAPTGTAAPLPGPLAAFAPSRPLIADLTTKEAAAEAAAHHAALAAEAQMRPPLTGAWPRMLTDSYRGLMDRAYAGMPDGYVPPPDLAPLAYEESGPALAELAAVYLDRHSAHFA</sequence>
<dbReference type="EC" id="1.-.-.-" evidence="3"/>
<dbReference type="PANTHER" id="PTHR13847:SF289">
    <property type="entry name" value="GLYCINE OXIDASE"/>
    <property type="match status" value="1"/>
</dbReference>
<feature type="domain" description="FAD dependent oxidoreductase" evidence="2">
    <location>
        <begin position="7"/>
        <end position="374"/>
    </location>
</feature>
<keyword evidence="4" id="KW-1185">Reference proteome</keyword>
<evidence type="ECO:0000313" key="3">
    <source>
        <dbReference type="EMBL" id="MFC6064317.1"/>
    </source>
</evidence>
<reference evidence="4" key="1">
    <citation type="journal article" date="2019" name="Int. J. Syst. Evol. Microbiol.">
        <title>The Global Catalogue of Microorganisms (GCM) 10K type strain sequencing project: providing services to taxonomists for standard genome sequencing and annotation.</title>
        <authorList>
            <consortium name="The Broad Institute Genomics Platform"/>
            <consortium name="The Broad Institute Genome Sequencing Center for Infectious Disease"/>
            <person name="Wu L."/>
            <person name="Ma J."/>
        </authorList>
    </citation>
    <scope>NUCLEOTIDE SEQUENCE [LARGE SCALE GENOMIC DNA]</scope>
    <source>
        <strain evidence="4">CGMCC 1.15180</strain>
    </source>
</reference>
<protein>
    <submittedName>
        <fullName evidence="3">NAD(P)/FAD-dependent oxidoreductase</fullName>
        <ecNumber evidence="3">1.-.-.-</ecNumber>
    </submittedName>
</protein>
<keyword evidence="1 3" id="KW-0560">Oxidoreductase</keyword>
<accession>A0ABW1MMY4</accession>
<dbReference type="EMBL" id="JBHSPX010000004">
    <property type="protein sequence ID" value="MFC6064317.1"/>
    <property type="molecule type" value="Genomic_DNA"/>
</dbReference>
<gene>
    <name evidence="3" type="ORF">ACFP4F_17430</name>
</gene>
<proteinExistence type="predicted"/>
<organism evidence="3 4">
    <name type="scientific">Streptomyces ochraceiscleroticus</name>
    <dbReference type="NCBI Taxonomy" id="47761"/>
    <lineage>
        <taxon>Bacteria</taxon>
        <taxon>Bacillati</taxon>
        <taxon>Actinomycetota</taxon>
        <taxon>Actinomycetes</taxon>
        <taxon>Kitasatosporales</taxon>
        <taxon>Streptomycetaceae</taxon>
        <taxon>Streptomyces</taxon>
    </lineage>
</organism>
<evidence type="ECO:0000259" key="2">
    <source>
        <dbReference type="Pfam" id="PF01266"/>
    </source>
</evidence>
<dbReference type="GO" id="GO:0016491">
    <property type="term" value="F:oxidoreductase activity"/>
    <property type="evidence" value="ECO:0007669"/>
    <property type="project" value="UniProtKB-KW"/>
</dbReference>
<dbReference type="PANTHER" id="PTHR13847">
    <property type="entry name" value="SARCOSINE DEHYDROGENASE-RELATED"/>
    <property type="match status" value="1"/>
</dbReference>
<dbReference type="InterPro" id="IPR006076">
    <property type="entry name" value="FAD-dep_OxRdtase"/>
</dbReference>
<name>A0ABW1MMY4_9ACTN</name>
<evidence type="ECO:0000313" key="4">
    <source>
        <dbReference type="Proteomes" id="UP001596139"/>
    </source>
</evidence>
<dbReference type="Gene3D" id="3.50.50.60">
    <property type="entry name" value="FAD/NAD(P)-binding domain"/>
    <property type="match status" value="1"/>
</dbReference>
<dbReference type="SUPFAM" id="SSF51905">
    <property type="entry name" value="FAD/NAD(P)-binding domain"/>
    <property type="match status" value="1"/>
</dbReference>
<comment type="caution">
    <text evidence="3">The sequence shown here is derived from an EMBL/GenBank/DDBJ whole genome shotgun (WGS) entry which is preliminary data.</text>
</comment>